<reference evidence="2 3" key="1">
    <citation type="submission" date="2019-04" db="EMBL/GenBank/DDBJ databases">
        <authorList>
            <person name="Feng G."/>
            <person name="Zhang J."/>
            <person name="Zhu H."/>
        </authorList>
    </citation>
    <scope>NUCLEOTIDE SEQUENCE [LARGE SCALE GENOMIC DNA]</scope>
    <source>
        <strain evidence="2 3">9PBR-1</strain>
    </source>
</reference>
<dbReference type="InterPro" id="IPR035897">
    <property type="entry name" value="Toll_tir_struct_dom_sf"/>
</dbReference>
<evidence type="ECO:0000313" key="2">
    <source>
        <dbReference type="EMBL" id="TGE20846.1"/>
    </source>
</evidence>
<comment type="caution">
    <text evidence="2">The sequence shown here is derived from an EMBL/GenBank/DDBJ whole genome shotgun (WGS) entry which is preliminary data.</text>
</comment>
<dbReference type="AlphaFoldDB" id="A0A4Z0PU83"/>
<sequence>MRKWLRHEQELVVSLKPLLSPVETPALSDFTQENMVIAQKINKLLVVLERAEQLENTTATSSEFKAWWELTTRTLEQLYGADSRPVQHFAGLHFLPVTAGRMVKGSSAYQEEKPKVFKKSLSTAVMVFTDYLRELQDELGSTPSSIIHRSTTRPLHTMLKRLFVSHATKDRALVEEFVELLEMMGLTKDHIFCSSMPGYGIPLGENFLERLKQELSGEVMVLFLLTPNFFDSKICLCEMGATWVLSQSHVPVVVPPLEYKDIQGVIPLTQGFKVNDKLKLNELAIQVAERFGIASGPRHDDQWERKRDKVLARIHALIQA</sequence>
<name>A0A4Z0PU83_9BACT</name>
<dbReference type="RefSeq" id="WP_135399343.1">
    <property type="nucleotide sequence ID" value="NZ_SRMB01000010.1"/>
</dbReference>
<organism evidence="2 3">
    <name type="scientific">Hymenobacter metallicola</name>
    <dbReference type="NCBI Taxonomy" id="2563114"/>
    <lineage>
        <taxon>Bacteria</taxon>
        <taxon>Pseudomonadati</taxon>
        <taxon>Bacteroidota</taxon>
        <taxon>Cytophagia</taxon>
        <taxon>Cytophagales</taxon>
        <taxon>Hymenobacteraceae</taxon>
        <taxon>Hymenobacter</taxon>
    </lineage>
</organism>
<dbReference type="Pfam" id="PF13676">
    <property type="entry name" value="TIR_2"/>
    <property type="match status" value="1"/>
</dbReference>
<protein>
    <submittedName>
        <fullName evidence="2">Toll/interleukin-1 receptor domain-containing protein</fullName>
    </submittedName>
</protein>
<accession>A0A4Z0PU83</accession>
<dbReference type="Gene3D" id="3.40.50.10140">
    <property type="entry name" value="Toll/interleukin-1 receptor homology (TIR) domain"/>
    <property type="match status" value="1"/>
</dbReference>
<evidence type="ECO:0000313" key="3">
    <source>
        <dbReference type="Proteomes" id="UP000298471"/>
    </source>
</evidence>
<dbReference type="InterPro" id="IPR000157">
    <property type="entry name" value="TIR_dom"/>
</dbReference>
<keyword evidence="3" id="KW-1185">Reference proteome</keyword>
<dbReference type="GO" id="GO:0007165">
    <property type="term" value="P:signal transduction"/>
    <property type="evidence" value="ECO:0007669"/>
    <property type="project" value="InterPro"/>
</dbReference>
<proteinExistence type="predicted"/>
<dbReference type="SUPFAM" id="SSF52200">
    <property type="entry name" value="Toll/Interleukin receptor TIR domain"/>
    <property type="match status" value="1"/>
</dbReference>
<dbReference type="PROSITE" id="PS50104">
    <property type="entry name" value="TIR"/>
    <property type="match status" value="1"/>
</dbReference>
<dbReference type="OrthoDB" id="4772211at2"/>
<dbReference type="Proteomes" id="UP000298471">
    <property type="component" value="Unassembled WGS sequence"/>
</dbReference>
<dbReference type="EMBL" id="SRMB01000010">
    <property type="protein sequence ID" value="TGE20846.1"/>
    <property type="molecule type" value="Genomic_DNA"/>
</dbReference>
<feature type="domain" description="TIR" evidence="1">
    <location>
        <begin position="158"/>
        <end position="291"/>
    </location>
</feature>
<evidence type="ECO:0000259" key="1">
    <source>
        <dbReference type="PROSITE" id="PS50104"/>
    </source>
</evidence>
<gene>
    <name evidence="2" type="ORF">E5K02_25340</name>
</gene>
<keyword evidence="2" id="KW-0675">Receptor</keyword>